<sequence>MEDLQIRHIGLWMMLSVTSRQMDLRNKPARLRNRKLMGNLFF</sequence>
<accession>A0A2G9R4W3</accession>
<reference evidence="2" key="1">
    <citation type="journal article" date="2017" name="Nat. Commun.">
        <title>The North American bullfrog draft genome provides insight into hormonal regulation of long noncoding RNA.</title>
        <authorList>
            <person name="Hammond S.A."/>
            <person name="Warren R.L."/>
            <person name="Vandervalk B.P."/>
            <person name="Kucuk E."/>
            <person name="Khan H."/>
            <person name="Gibb E.A."/>
            <person name="Pandoh P."/>
            <person name="Kirk H."/>
            <person name="Zhao Y."/>
            <person name="Jones M."/>
            <person name="Mungall A.J."/>
            <person name="Coope R."/>
            <person name="Pleasance S."/>
            <person name="Moore R.A."/>
            <person name="Holt R.A."/>
            <person name="Round J.M."/>
            <person name="Ohora S."/>
            <person name="Walle B.V."/>
            <person name="Veldhoen N."/>
            <person name="Helbing C.C."/>
            <person name="Birol I."/>
        </authorList>
    </citation>
    <scope>NUCLEOTIDE SEQUENCE [LARGE SCALE GENOMIC DNA]</scope>
</reference>
<dbReference type="AlphaFoldDB" id="A0A2G9R4W3"/>
<proteinExistence type="predicted"/>
<name>A0A2G9R4W3_AQUCT</name>
<protein>
    <submittedName>
        <fullName evidence="1">Uncharacterized protein</fullName>
    </submittedName>
</protein>
<gene>
    <name evidence="1" type="ORF">AB205_0019970</name>
</gene>
<dbReference type="Proteomes" id="UP000228934">
    <property type="component" value="Unassembled WGS sequence"/>
</dbReference>
<evidence type="ECO:0000313" key="1">
    <source>
        <dbReference type="EMBL" id="PIO22904.1"/>
    </source>
</evidence>
<keyword evidence="2" id="KW-1185">Reference proteome</keyword>
<dbReference type="EMBL" id="KV981254">
    <property type="protein sequence ID" value="PIO22904.1"/>
    <property type="molecule type" value="Genomic_DNA"/>
</dbReference>
<evidence type="ECO:0000313" key="2">
    <source>
        <dbReference type="Proteomes" id="UP000228934"/>
    </source>
</evidence>
<organism evidence="1 2">
    <name type="scientific">Aquarana catesbeiana</name>
    <name type="common">American bullfrog</name>
    <name type="synonym">Rana catesbeiana</name>
    <dbReference type="NCBI Taxonomy" id="8400"/>
    <lineage>
        <taxon>Eukaryota</taxon>
        <taxon>Metazoa</taxon>
        <taxon>Chordata</taxon>
        <taxon>Craniata</taxon>
        <taxon>Vertebrata</taxon>
        <taxon>Euteleostomi</taxon>
        <taxon>Amphibia</taxon>
        <taxon>Batrachia</taxon>
        <taxon>Anura</taxon>
        <taxon>Neobatrachia</taxon>
        <taxon>Ranoidea</taxon>
        <taxon>Ranidae</taxon>
        <taxon>Aquarana</taxon>
    </lineage>
</organism>